<dbReference type="GO" id="GO:0016491">
    <property type="term" value="F:oxidoreductase activity"/>
    <property type="evidence" value="ECO:0007669"/>
    <property type="project" value="UniProtKB-KW"/>
</dbReference>
<evidence type="ECO:0000313" key="12">
    <source>
        <dbReference type="EMBL" id="EON92499.1"/>
    </source>
</evidence>
<proteinExistence type="inferred from homology"/>
<keyword evidence="12" id="KW-0560">Oxidoreductase</keyword>
<name>R8B1Q2_9GAMM</name>
<evidence type="ECO:0000256" key="6">
    <source>
        <dbReference type="ARBA" id="ARBA00023014"/>
    </source>
</evidence>
<evidence type="ECO:0000256" key="8">
    <source>
        <dbReference type="ARBA" id="ARBA00032788"/>
    </source>
</evidence>
<dbReference type="STRING" id="1318628.MARLIPOL_07099"/>
<dbReference type="InterPro" id="IPR036249">
    <property type="entry name" value="Thioredoxin-like_sf"/>
</dbReference>
<dbReference type="PANTHER" id="PTHR43342:SF1">
    <property type="entry name" value="BIFURCATING [FEFE] HYDROGENASE GAMMA SUBUNIT"/>
    <property type="match status" value="1"/>
</dbReference>
<sequence length="175" mass="18997">MNKTTATDVQHMVHQIIADLNHKPGALMPILHAIQDELGYIPSDSVPAIAEGLQITRAEVHGVISFYHDFRASAPGKHTIHICRAEACQARGCRALERHAQQTLGVDYHQTTLDGDITLEAAYCLGNCATGPSIRIGDDIHGRVTPARFDALIDQLQTVPLAIQPVLAKEDNTHG</sequence>
<feature type="binding site" evidence="11">
    <location>
        <position position="128"/>
    </location>
    <ligand>
        <name>[2Fe-2S] cluster</name>
        <dbReference type="ChEBI" id="CHEBI:190135"/>
    </ligand>
</feature>
<gene>
    <name evidence="12" type="ORF">MARLIPOL_07099</name>
</gene>
<dbReference type="GO" id="GO:0046872">
    <property type="term" value="F:metal ion binding"/>
    <property type="evidence" value="ECO:0007669"/>
    <property type="project" value="UniProtKB-KW"/>
</dbReference>
<keyword evidence="6 11" id="KW-0411">Iron-sulfur</keyword>
<dbReference type="RefSeq" id="WP_012137425.1">
    <property type="nucleotide sequence ID" value="NZ_KE007317.1"/>
</dbReference>
<feature type="binding site" evidence="11">
    <location>
        <position position="83"/>
    </location>
    <ligand>
        <name>[2Fe-2S] cluster</name>
        <dbReference type="ChEBI" id="CHEBI:190135"/>
    </ligand>
</feature>
<dbReference type="FunFam" id="1.10.10.1590:FF:000001">
    <property type="entry name" value="NADH-quinone oxidoreductase subunit E"/>
    <property type="match status" value="1"/>
</dbReference>
<keyword evidence="3 11" id="KW-0001">2Fe-2S</keyword>
<dbReference type="PIRSF" id="PIRSF000216">
    <property type="entry name" value="NADH_DH_24kDa"/>
    <property type="match status" value="1"/>
</dbReference>
<evidence type="ECO:0000256" key="5">
    <source>
        <dbReference type="ARBA" id="ARBA00023004"/>
    </source>
</evidence>
<accession>R8B1Q2</accession>
<evidence type="ECO:0000256" key="11">
    <source>
        <dbReference type="PIRSR" id="PIRSR000216-1"/>
    </source>
</evidence>
<evidence type="ECO:0000313" key="13">
    <source>
        <dbReference type="Proteomes" id="UP000016540"/>
    </source>
</evidence>
<comment type="caution">
    <text evidence="12">The sequence shown here is derived from an EMBL/GenBank/DDBJ whole genome shotgun (WGS) entry which is preliminary data.</text>
</comment>
<dbReference type="InterPro" id="IPR002023">
    <property type="entry name" value="NuoE-like"/>
</dbReference>
<dbReference type="Gene3D" id="1.10.10.1590">
    <property type="entry name" value="NADH-quinone oxidoreductase subunit E"/>
    <property type="match status" value="1"/>
</dbReference>
<keyword evidence="13" id="KW-1185">Reference proteome</keyword>
<comment type="cofactor">
    <cofactor evidence="11">
        <name>[2Fe-2S] cluster</name>
        <dbReference type="ChEBI" id="CHEBI:190135"/>
    </cofactor>
    <text evidence="11">Binds 1 [2Fe-2S] cluster.</text>
</comment>
<dbReference type="Gene3D" id="3.40.30.10">
    <property type="entry name" value="Glutaredoxin"/>
    <property type="match status" value="1"/>
</dbReference>
<dbReference type="Pfam" id="PF01257">
    <property type="entry name" value="2Fe-2S_thioredx"/>
    <property type="match status" value="1"/>
</dbReference>
<comment type="similarity">
    <text evidence="1">Belongs to the complex I 24 kDa subunit family.</text>
</comment>
<reference evidence="12 13" key="1">
    <citation type="journal article" date="2013" name="Genome Announc.">
        <title>Draft Genome Sequence of the Moderately Halophilic Bacterium Marinobacter lipolyticus Strain SM19.</title>
        <authorList>
            <person name="Papke R.T."/>
            <person name="de la Haba R.R."/>
            <person name="Infante-Dominguez C."/>
            <person name="Perez D."/>
            <person name="Sanchez-Porro C."/>
            <person name="Lapierre P."/>
            <person name="Ventosa A."/>
        </authorList>
    </citation>
    <scope>NUCLEOTIDE SEQUENCE [LARGE SCALE GENOMIC DNA]</scope>
    <source>
        <strain evidence="12 13">SM19</strain>
    </source>
</reference>
<dbReference type="GO" id="GO:0051537">
    <property type="term" value="F:2 iron, 2 sulfur cluster binding"/>
    <property type="evidence" value="ECO:0007669"/>
    <property type="project" value="UniProtKB-KW"/>
</dbReference>
<evidence type="ECO:0000256" key="7">
    <source>
        <dbReference type="ARBA" id="ARBA00031580"/>
    </source>
</evidence>
<comment type="cofactor">
    <cofactor evidence="9">
        <name>[2Fe-2S] cluster</name>
        <dbReference type="ChEBI" id="CHEBI:190135"/>
    </cofactor>
</comment>
<evidence type="ECO:0000256" key="9">
    <source>
        <dbReference type="ARBA" id="ARBA00034078"/>
    </source>
</evidence>
<keyword evidence="4 11" id="KW-0479">Metal-binding</keyword>
<evidence type="ECO:0000256" key="1">
    <source>
        <dbReference type="ARBA" id="ARBA00010643"/>
    </source>
</evidence>
<dbReference type="CDD" id="cd03081">
    <property type="entry name" value="TRX_Fd_NuoE_FDH_gamma"/>
    <property type="match status" value="1"/>
</dbReference>
<dbReference type="SUPFAM" id="SSF52833">
    <property type="entry name" value="Thioredoxin-like"/>
    <property type="match status" value="1"/>
</dbReference>
<dbReference type="AlphaFoldDB" id="R8B1Q2"/>
<protein>
    <recommendedName>
        <fullName evidence="2">NADH-quinone oxidoreductase subunit E</fullName>
    </recommendedName>
    <alternativeName>
        <fullName evidence="7">NADH dehydrogenase I subunit E</fullName>
    </alternativeName>
    <alternativeName>
        <fullName evidence="8">NDH-1 subunit E</fullName>
    </alternativeName>
</protein>
<evidence type="ECO:0000256" key="3">
    <source>
        <dbReference type="ARBA" id="ARBA00022714"/>
    </source>
</evidence>
<dbReference type="OrthoDB" id="9807941at2"/>
<keyword evidence="5 11" id="KW-0408">Iron</keyword>
<evidence type="ECO:0000256" key="2">
    <source>
        <dbReference type="ARBA" id="ARBA00019898"/>
    </source>
</evidence>
<feature type="binding site" evidence="11">
    <location>
        <position position="88"/>
    </location>
    <ligand>
        <name>[2Fe-2S] cluster</name>
        <dbReference type="ChEBI" id="CHEBI:190135"/>
    </ligand>
</feature>
<dbReference type="PATRIC" id="fig|1318628.3.peg.1421"/>
<dbReference type="NCBIfam" id="NF004638">
    <property type="entry name" value="PRK05988.1"/>
    <property type="match status" value="1"/>
</dbReference>
<organism evidence="12 13">
    <name type="scientific">Marinobacter lipolyticus SM19</name>
    <dbReference type="NCBI Taxonomy" id="1318628"/>
    <lineage>
        <taxon>Bacteria</taxon>
        <taxon>Pseudomonadati</taxon>
        <taxon>Pseudomonadota</taxon>
        <taxon>Gammaproteobacteria</taxon>
        <taxon>Pseudomonadales</taxon>
        <taxon>Marinobacteraceae</taxon>
        <taxon>Marinobacter</taxon>
    </lineage>
</organism>
<dbReference type="EMBL" id="ASAD01000010">
    <property type="protein sequence ID" value="EON92499.1"/>
    <property type="molecule type" value="Genomic_DNA"/>
</dbReference>
<evidence type="ECO:0000256" key="4">
    <source>
        <dbReference type="ARBA" id="ARBA00022723"/>
    </source>
</evidence>
<dbReference type="InterPro" id="IPR041921">
    <property type="entry name" value="NuoE_N"/>
</dbReference>
<evidence type="ECO:0000256" key="10">
    <source>
        <dbReference type="ARBA" id="ARBA00047712"/>
    </source>
</evidence>
<comment type="catalytic activity">
    <reaction evidence="10">
        <text>a quinone + NADH + 5 H(+)(in) = a quinol + NAD(+) + 4 H(+)(out)</text>
        <dbReference type="Rhea" id="RHEA:57888"/>
        <dbReference type="ChEBI" id="CHEBI:15378"/>
        <dbReference type="ChEBI" id="CHEBI:24646"/>
        <dbReference type="ChEBI" id="CHEBI:57540"/>
        <dbReference type="ChEBI" id="CHEBI:57945"/>
        <dbReference type="ChEBI" id="CHEBI:132124"/>
    </reaction>
</comment>
<dbReference type="eggNOG" id="COG1905">
    <property type="taxonomic scope" value="Bacteria"/>
</dbReference>
<dbReference type="PANTHER" id="PTHR43342">
    <property type="entry name" value="NADH-QUINONE OXIDOREDUCTASE, E SUBUNIT"/>
    <property type="match status" value="1"/>
</dbReference>
<dbReference type="HOGENOM" id="CLU_054362_2_2_6"/>
<feature type="binding site" evidence="11">
    <location>
        <position position="124"/>
    </location>
    <ligand>
        <name>[2Fe-2S] cluster</name>
        <dbReference type="ChEBI" id="CHEBI:190135"/>
    </ligand>
</feature>
<dbReference type="InterPro" id="IPR028431">
    <property type="entry name" value="NADP_DH_HndA-like"/>
</dbReference>
<dbReference type="Proteomes" id="UP000016540">
    <property type="component" value="Unassembled WGS sequence"/>
</dbReference>